<dbReference type="InterPro" id="IPR050327">
    <property type="entry name" value="Proton-linked_MCT"/>
</dbReference>
<dbReference type="Gene3D" id="1.20.1250.20">
    <property type="entry name" value="MFS general substrate transporter like domains"/>
    <property type="match status" value="2"/>
</dbReference>
<feature type="transmembrane region" description="Helical" evidence="4">
    <location>
        <begin position="322"/>
        <end position="339"/>
    </location>
</feature>
<dbReference type="PROSITE" id="PS50850">
    <property type="entry name" value="MFS"/>
    <property type="match status" value="1"/>
</dbReference>
<feature type="transmembrane region" description="Helical" evidence="4">
    <location>
        <begin position="383"/>
        <end position="405"/>
    </location>
</feature>
<protein>
    <submittedName>
        <fullName evidence="6">MFS general substrate transporter</fullName>
    </submittedName>
</protein>
<keyword evidence="4" id="KW-0812">Transmembrane</keyword>
<gene>
    <name evidence="6" type="ORF">M427DRAFT_132442</name>
</gene>
<dbReference type="Pfam" id="PF07690">
    <property type="entry name" value="MFS_1"/>
    <property type="match status" value="1"/>
</dbReference>
<feature type="transmembrane region" description="Helical" evidence="4">
    <location>
        <begin position="345"/>
        <end position="363"/>
    </location>
</feature>
<dbReference type="InterPro" id="IPR020846">
    <property type="entry name" value="MFS_dom"/>
</dbReference>
<feature type="compositionally biased region" description="Basic and acidic residues" evidence="3">
    <location>
        <begin position="10"/>
        <end position="35"/>
    </location>
</feature>
<evidence type="ECO:0000256" key="2">
    <source>
        <dbReference type="ARBA" id="ARBA00006727"/>
    </source>
</evidence>
<feature type="domain" description="Major facilitator superfamily (MFS) profile" evidence="5">
    <location>
        <begin position="53"/>
        <end position="447"/>
    </location>
</feature>
<proteinExistence type="inferred from homology"/>
<dbReference type="Proteomes" id="UP000070544">
    <property type="component" value="Unassembled WGS sequence"/>
</dbReference>
<dbReference type="PANTHER" id="PTHR11360:SF284">
    <property type="entry name" value="EG:103B4.3 PROTEIN-RELATED"/>
    <property type="match status" value="1"/>
</dbReference>
<dbReference type="GO" id="GO:0016020">
    <property type="term" value="C:membrane"/>
    <property type="evidence" value="ECO:0007669"/>
    <property type="project" value="UniProtKB-SubCell"/>
</dbReference>
<dbReference type="EMBL" id="KQ965740">
    <property type="protein sequence ID" value="KXS18943.1"/>
    <property type="molecule type" value="Genomic_DNA"/>
</dbReference>
<dbReference type="InterPro" id="IPR036259">
    <property type="entry name" value="MFS_trans_sf"/>
</dbReference>
<name>A0A139AR01_GONPJ</name>
<evidence type="ECO:0000256" key="4">
    <source>
        <dbReference type="SAM" id="Phobius"/>
    </source>
</evidence>
<feature type="transmembrane region" description="Helical" evidence="4">
    <location>
        <begin position="181"/>
        <end position="201"/>
    </location>
</feature>
<feature type="transmembrane region" description="Helical" evidence="4">
    <location>
        <begin position="213"/>
        <end position="236"/>
    </location>
</feature>
<evidence type="ECO:0000256" key="1">
    <source>
        <dbReference type="ARBA" id="ARBA00004141"/>
    </source>
</evidence>
<keyword evidence="4" id="KW-0472">Membrane</keyword>
<keyword evidence="4" id="KW-1133">Transmembrane helix</keyword>
<dbReference type="AlphaFoldDB" id="A0A139AR01"/>
<reference evidence="6 7" key="1">
    <citation type="journal article" date="2015" name="Genome Biol. Evol.">
        <title>Phylogenomic analyses indicate that early fungi evolved digesting cell walls of algal ancestors of land plants.</title>
        <authorList>
            <person name="Chang Y."/>
            <person name="Wang S."/>
            <person name="Sekimoto S."/>
            <person name="Aerts A.L."/>
            <person name="Choi C."/>
            <person name="Clum A."/>
            <person name="LaButti K.M."/>
            <person name="Lindquist E.A."/>
            <person name="Yee Ngan C."/>
            <person name="Ohm R.A."/>
            <person name="Salamov A.A."/>
            <person name="Grigoriev I.V."/>
            <person name="Spatafora J.W."/>
            <person name="Berbee M.L."/>
        </authorList>
    </citation>
    <scope>NUCLEOTIDE SEQUENCE [LARGE SCALE GENOMIC DNA]</scope>
    <source>
        <strain evidence="6 7">JEL478</strain>
    </source>
</reference>
<dbReference type="InterPro" id="IPR011701">
    <property type="entry name" value="MFS"/>
</dbReference>
<sequence length="454" mass="48733">MATREDETDAAEKGIATDKAGEKNDIDRGLGDTLLEPKTDTPEHIYPDGGWRAWLVVTAAFFTFFFTVGLQYCSGTYIRFFYYNQTFGSASFTVISFISSVNNSGFPIAGPIVGSLAESKGPRFTVILGGIIAGASYIIASFSPGIWFSILFQGFFFSVGEVMVYMAGVRIVSMYFNRVRGLALGVALGGSGIGGLVMAVVTQRLLDTAGWQWALRVEGIVVVATALLASLLFTSIQPPNPRRVSLLASARSYFRDSRFVILWISNAIAFFGYFIPFSYLPSYATQVGIDASRASLVLGITNGGSAAGRIALGYFADKFGYLNMYVLCQIITPVAMLFWPITTSFPGLIAFGLAYGFSAGGWISSQPTMLASAFGGDNITGRLGVIMSATLAGALGGSPLAGAILDSRTTYDETGKAVIDFVPMILFGGITMLVGNLMLVWVWGQSTRWRLKKV</sequence>
<organism evidence="6 7">
    <name type="scientific">Gonapodya prolifera (strain JEL478)</name>
    <name type="common">Monoblepharis prolifera</name>
    <dbReference type="NCBI Taxonomy" id="1344416"/>
    <lineage>
        <taxon>Eukaryota</taxon>
        <taxon>Fungi</taxon>
        <taxon>Fungi incertae sedis</taxon>
        <taxon>Chytridiomycota</taxon>
        <taxon>Chytridiomycota incertae sedis</taxon>
        <taxon>Monoblepharidomycetes</taxon>
        <taxon>Monoblepharidales</taxon>
        <taxon>Gonapodyaceae</taxon>
        <taxon>Gonapodya</taxon>
    </lineage>
</organism>
<feature type="transmembrane region" description="Helical" evidence="4">
    <location>
        <begin position="257"/>
        <end position="275"/>
    </location>
</feature>
<evidence type="ECO:0000259" key="5">
    <source>
        <dbReference type="PROSITE" id="PS50850"/>
    </source>
</evidence>
<evidence type="ECO:0000313" key="7">
    <source>
        <dbReference type="Proteomes" id="UP000070544"/>
    </source>
</evidence>
<evidence type="ECO:0000256" key="3">
    <source>
        <dbReference type="SAM" id="MobiDB-lite"/>
    </source>
</evidence>
<comment type="subcellular location">
    <subcellularLocation>
        <location evidence="1">Membrane</location>
        <topology evidence="1">Multi-pass membrane protein</topology>
    </subcellularLocation>
</comment>
<feature type="transmembrane region" description="Helical" evidence="4">
    <location>
        <begin position="124"/>
        <end position="140"/>
    </location>
</feature>
<feature type="transmembrane region" description="Helical" evidence="4">
    <location>
        <begin position="295"/>
        <end position="315"/>
    </location>
</feature>
<feature type="transmembrane region" description="Helical" evidence="4">
    <location>
        <begin position="425"/>
        <end position="444"/>
    </location>
</feature>
<accession>A0A139AR01</accession>
<keyword evidence="7" id="KW-1185">Reference proteome</keyword>
<dbReference type="SUPFAM" id="SSF103473">
    <property type="entry name" value="MFS general substrate transporter"/>
    <property type="match status" value="1"/>
</dbReference>
<evidence type="ECO:0000313" key="6">
    <source>
        <dbReference type="EMBL" id="KXS18943.1"/>
    </source>
</evidence>
<comment type="similarity">
    <text evidence="2">Belongs to the major facilitator superfamily. Monocarboxylate porter (TC 2.A.1.13) family.</text>
</comment>
<dbReference type="GO" id="GO:0022857">
    <property type="term" value="F:transmembrane transporter activity"/>
    <property type="evidence" value="ECO:0007669"/>
    <property type="project" value="InterPro"/>
</dbReference>
<dbReference type="OrthoDB" id="2213137at2759"/>
<feature type="transmembrane region" description="Helical" evidence="4">
    <location>
        <begin position="146"/>
        <end position="169"/>
    </location>
</feature>
<feature type="region of interest" description="Disordered" evidence="3">
    <location>
        <begin position="1"/>
        <end position="35"/>
    </location>
</feature>
<feature type="transmembrane region" description="Helical" evidence="4">
    <location>
        <begin position="51"/>
        <end position="73"/>
    </location>
</feature>
<dbReference type="PANTHER" id="PTHR11360">
    <property type="entry name" value="MONOCARBOXYLATE TRANSPORTER"/>
    <property type="match status" value="1"/>
</dbReference>